<accession>A0ABR9ZYB9</accession>
<dbReference type="Pfam" id="PF13807">
    <property type="entry name" value="GNVR"/>
    <property type="match status" value="1"/>
</dbReference>
<evidence type="ECO:0000256" key="8">
    <source>
        <dbReference type="SAM" id="Phobius"/>
    </source>
</evidence>
<dbReference type="PANTHER" id="PTHR32309">
    <property type="entry name" value="TYROSINE-PROTEIN KINASE"/>
    <property type="match status" value="1"/>
</dbReference>
<dbReference type="SUPFAM" id="SSF160355">
    <property type="entry name" value="Bacterial polysaccharide co-polymerase-like"/>
    <property type="match status" value="1"/>
</dbReference>
<feature type="transmembrane region" description="Helical" evidence="8">
    <location>
        <begin position="29"/>
        <end position="53"/>
    </location>
</feature>
<keyword evidence="12" id="KW-1185">Reference proteome</keyword>
<proteinExistence type="inferred from homology"/>
<feature type="domain" description="Polysaccharide chain length determinant N-terminal" evidence="9">
    <location>
        <begin position="12"/>
        <end position="99"/>
    </location>
</feature>
<evidence type="ECO:0000259" key="10">
    <source>
        <dbReference type="Pfam" id="PF13807"/>
    </source>
</evidence>
<evidence type="ECO:0000256" key="2">
    <source>
        <dbReference type="ARBA" id="ARBA00006683"/>
    </source>
</evidence>
<comment type="similarity">
    <text evidence="2">Belongs to the CpsC/CapA family.</text>
</comment>
<dbReference type="RefSeq" id="WP_194703391.1">
    <property type="nucleotide sequence ID" value="NZ_JADKNH010000013.1"/>
</dbReference>
<feature type="domain" description="Tyrosine-protein kinase G-rich" evidence="10">
    <location>
        <begin position="303"/>
        <end position="345"/>
    </location>
</feature>
<evidence type="ECO:0000313" key="11">
    <source>
        <dbReference type="EMBL" id="MBF4695148.1"/>
    </source>
</evidence>
<gene>
    <name evidence="11" type="ORF">ISU02_18770</name>
</gene>
<dbReference type="InterPro" id="IPR050445">
    <property type="entry name" value="Bact_polysacc_biosynth/exp"/>
</dbReference>
<keyword evidence="5 8" id="KW-1133">Transmembrane helix</keyword>
<feature type="transmembrane region" description="Helical" evidence="8">
    <location>
        <begin position="323"/>
        <end position="343"/>
    </location>
</feature>
<dbReference type="PANTHER" id="PTHR32309:SF13">
    <property type="entry name" value="FERRIC ENTEROBACTIN TRANSPORT PROTEIN FEPE"/>
    <property type="match status" value="1"/>
</dbReference>
<evidence type="ECO:0000256" key="7">
    <source>
        <dbReference type="SAM" id="Coils"/>
    </source>
</evidence>
<feature type="coiled-coil region" evidence="7">
    <location>
        <begin position="167"/>
        <end position="194"/>
    </location>
</feature>
<comment type="caution">
    <text evidence="11">The sequence shown here is derived from an EMBL/GenBank/DDBJ whole genome shotgun (WGS) entry which is preliminary data.</text>
</comment>
<evidence type="ECO:0000313" key="12">
    <source>
        <dbReference type="Proteomes" id="UP000614200"/>
    </source>
</evidence>
<keyword evidence="6 8" id="KW-0472">Membrane</keyword>
<dbReference type="InterPro" id="IPR032807">
    <property type="entry name" value="GNVR"/>
</dbReference>
<dbReference type="InterPro" id="IPR003856">
    <property type="entry name" value="LPS_length_determ_N"/>
</dbReference>
<name>A0ABR9ZYB9_9FIRM</name>
<dbReference type="EMBL" id="JADKNH010000013">
    <property type="protein sequence ID" value="MBF4695148.1"/>
    <property type="molecule type" value="Genomic_DNA"/>
</dbReference>
<evidence type="ECO:0000259" key="9">
    <source>
        <dbReference type="Pfam" id="PF02706"/>
    </source>
</evidence>
<evidence type="ECO:0000256" key="5">
    <source>
        <dbReference type="ARBA" id="ARBA00022989"/>
    </source>
</evidence>
<dbReference type="Pfam" id="PF02706">
    <property type="entry name" value="Wzz"/>
    <property type="match status" value="1"/>
</dbReference>
<keyword evidence="7" id="KW-0175">Coiled coil</keyword>
<sequence length="350" mass="39947">MQESNNTSYENDEISLKELIQSIWDERKLISFITVVVVLISAVYTFFVATPVYEATSELMIETPKDVLTRFGTYTFPSENINDYIQYIYSNDVVDKVIRLNQMDITRAGFKKMISVNFDPKDETNLFSVIISTDEPKLAKSINDDLINQYLNSIRITYKKNALENFITSYEVSIDNLEQAIKQQESILKETKVLMDTVKPIYTLQKALFADPKSAAAYADQLNLDLASLSEHVMTEEYVNGNYFSLESQYLEKESDLINTKEALSQKKNFYEELLTERSLINQAISENTPEKILNGRMDVLSQNISIISRAYEPERAISPKKALNLAIGVVLGVILGVFLGLFKSYWAKN</sequence>
<keyword evidence="3" id="KW-1003">Cell membrane</keyword>
<evidence type="ECO:0000256" key="4">
    <source>
        <dbReference type="ARBA" id="ARBA00022692"/>
    </source>
</evidence>
<evidence type="ECO:0000256" key="3">
    <source>
        <dbReference type="ARBA" id="ARBA00022475"/>
    </source>
</evidence>
<evidence type="ECO:0000256" key="1">
    <source>
        <dbReference type="ARBA" id="ARBA00004651"/>
    </source>
</evidence>
<reference evidence="11 12" key="1">
    <citation type="submission" date="2020-11" db="EMBL/GenBank/DDBJ databases">
        <title>Fusibacter basophilias sp. nov.</title>
        <authorList>
            <person name="Qiu D."/>
        </authorList>
    </citation>
    <scope>NUCLEOTIDE SEQUENCE [LARGE SCALE GENOMIC DNA]</scope>
    <source>
        <strain evidence="11 12">Q10-2</strain>
    </source>
</reference>
<comment type="subcellular location">
    <subcellularLocation>
        <location evidence="1">Cell membrane</location>
        <topology evidence="1">Multi-pass membrane protein</topology>
    </subcellularLocation>
</comment>
<protein>
    <recommendedName>
        <fullName evidence="13">Polysaccharide chain length determinant N-terminal domain-containing protein</fullName>
    </recommendedName>
</protein>
<organism evidence="11 12">
    <name type="scientific">Fusibacter ferrireducens</name>
    <dbReference type="NCBI Taxonomy" id="2785058"/>
    <lineage>
        <taxon>Bacteria</taxon>
        <taxon>Bacillati</taxon>
        <taxon>Bacillota</taxon>
        <taxon>Clostridia</taxon>
        <taxon>Eubacteriales</taxon>
        <taxon>Eubacteriales Family XII. Incertae Sedis</taxon>
        <taxon>Fusibacter</taxon>
    </lineage>
</organism>
<keyword evidence="4 8" id="KW-0812">Transmembrane</keyword>
<evidence type="ECO:0008006" key="13">
    <source>
        <dbReference type="Google" id="ProtNLM"/>
    </source>
</evidence>
<dbReference type="Proteomes" id="UP000614200">
    <property type="component" value="Unassembled WGS sequence"/>
</dbReference>
<evidence type="ECO:0000256" key="6">
    <source>
        <dbReference type="ARBA" id="ARBA00023136"/>
    </source>
</evidence>